<dbReference type="PANTHER" id="PTHR33164:SF5">
    <property type="entry name" value="ORGANIC HYDROPEROXIDE RESISTANCE TRANSCRIPTIONAL REGULATOR"/>
    <property type="match status" value="1"/>
</dbReference>
<dbReference type="GO" id="GO:0003700">
    <property type="term" value="F:DNA-binding transcription factor activity"/>
    <property type="evidence" value="ECO:0007669"/>
    <property type="project" value="InterPro"/>
</dbReference>
<comment type="caution">
    <text evidence="7">The sequence shown here is derived from an EMBL/GenBank/DDBJ whole genome shotgun (WGS) entry which is preliminary data.</text>
</comment>
<dbReference type="FunFam" id="1.10.10.10:FF:000163">
    <property type="entry name" value="MarR family transcriptional regulator"/>
    <property type="match status" value="1"/>
</dbReference>
<feature type="domain" description="HTH marR-type" evidence="6">
    <location>
        <begin position="8"/>
        <end position="138"/>
    </location>
</feature>
<evidence type="ECO:0000256" key="5">
    <source>
        <dbReference type="ARBA" id="ARBA00023163"/>
    </source>
</evidence>
<dbReference type="PANTHER" id="PTHR33164">
    <property type="entry name" value="TRANSCRIPTIONAL REGULATOR, MARR FAMILY"/>
    <property type="match status" value="1"/>
</dbReference>
<name>A0A8J3QXY0_9ACTN</name>
<dbReference type="InterPro" id="IPR036388">
    <property type="entry name" value="WH-like_DNA-bd_sf"/>
</dbReference>
<dbReference type="PROSITE" id="PS50995">
    <property type="entry name" value="HTH_MARR_2"/>
    <property type="match status" value="1"/>
</dbReference>
<evidence type="ECO:0000256" key="2">
    <source>
        <dbReference type="ARBA" id="ARBA00022490"/>
    </source>
</evidence>
<evidence type="ECO:0000256" key="1">
    <source>
        <dbReference type="ARBA" id="ARBA00004496"/>
    </source>
</evidence>
<keyword evidence="2" id="KW-0963">Cytoplasm</keyword>
<dbReference type="InterPro" id="IPR039422">
    <property type="entry name" value="MarR/SlyA-like"/>
</dbReference>
<reference evidence="7" key="1">
    <citation type="submission" date="2021-01" db="EMBL/GenBank/DDBJ databases">
        <title>Whole genome shotgun sequence of Rugosimonospora africana NBRC 104875.</title>
        <authorList>
            <person name="Komaki H."/>
            <person name="Tamura T."/>
        </authorList>
    </citation>
    <scope>NUCLEOTIDE SEQUENCE</scope>
    <source>
        <strain evidence="7">NBRC 104875</strain>
    </source>
</reference>
<comment type="subcellular location">
    <subcellularLocation>
        <location evidence="1">Cytoplasm</location>
    </subcellularLocation>
</comment>
<dbReference type="Pfam" id="PF22381">
    <property type="entry name" value="Staph_reg_Sar_Rot"/>
    <property type="match status" value="1"/>
</dbReference>
<accession>A0A8J3QXY0</accession>
<organism evidence="7 8">
    <name type="scientific">Rugosimonospora africana</name>
    <dbReference type="NCBI Taxonomy" id="556532"/>
    <lineage>
        <taxon>Bacteria</taxon>
        <taxon>Bacillati</taxon>
        <taxon>Actinomycetota</taxon>
        <taxon>Actinomycetes</taxon>
        <taxon>Micromonosporales</taxon>
        <taxon>Micromonosporaceae</taxon>
        <taxon>Rugosimonospora</taxon>
    </lineage>
</organism>
<dbReference type="EMBL" id="BONZ01000060">
    <property type="protein sequence ID" value="GIH17873.1"/>
    <property type="molecule type" value="Genomic_DNA"/>
</dbReference>
<dbReference type="InterPro" id="IPR000835">
    <property type="entry name" value="HTH_MarR-typ"/>
</dbReference>
<keyword evidence="8" id="KW-1185">Reference proteome</keyword>
<dbReference type="SUPFAM" id="SSF46785">
    <property type="entry name" value="Winged helix' DNA-binding domain"/>
    <property type="match status" value="1"/>
</dbReference>
<evidence type="ECO:0000256" key="3">
    <source>
        <dbReference type="ARBA" id="ARBA00023015"/>
    </source>
</evidence>
<gene>
    <name evidence="7" type="ORF">Raf01_60450</name>
</gene>
<dbReference type="GO" id="GO:0003677">
    <property type="term" value="F:DNA binding"/>
    <property type="evidence" value="ECO:0007669"/>
    <property type="project" value="UniProtKB-KW"/>
</dbReference>
<dbReference type="GO" id="GO:0005737">
    <property type="term" value="C:cytoplasm"/>
    <property type="evidence" value="ECO:0007669"/>
    <property type="project" value="UniProtKB-SubCell"/>
</dbReference>
<dbReference type="InterPro" id="IPR055166">
    <property type="entry name" value="Transc_reg_Sar_Rot_HTH"/>
</dbReference>
<dbReference type="SMART" id="SM00347">
    <property type="entry name" value="HTH_MARR"/>
    <property type="match status" value="1"/>
</dbReference>
<dbReference type="Proteomes" id="UP000642748">
    <property type="component" value="Unassembled WGS sequence"/>
</dbReference>
<dbReference type="AlphaFoldDB" id="A0A8J3QXY0"/>
<keyword evidence="4" id="KW-0238">DNA-binding</keyword>
<dbReference type="RefSeq" id="WP_203921419.1">
    <property type="nucleotide sequence ID" value="NZ_BONZ01000060.1"/>
</dbReference>
<dbReference type="GO" id="GO:0006950">
    <property type="term" value="P:response to stress"/>
    <property type="evidence" value="ECO:0007669"/>
    <property type="project" value="TreeGrafter"/>
</dbReference>
<dbReference type="Gene3D" id="1.10.10.10">
    <property type="entry name" value="Winged helix-like DNA-binding domain superfamily/Winged helix DNA-binding domain"/>
    <property type="match status" value="1"/>
</dbReference>
<evidence type="ECO:0000259" key="6">
    <source>
        <dbReference type="PROSITE" id="PS50995"/>
    </source>
</evidence>
<keyword evidence="3" id="KW-0805">Transcription regulation</keyword>
<protein>
    <submittedName>
        <fullName evidence="7">MarR family transcriptional regulator</fullName>
    </submittedName>
</protein>
<evidence type="ECO:0000313" key="7">
    <source>
        <dbReference type="EMBL" id="GIH17873.1"/>
    </source>
</evidence>
<proteinExistence type="predicted"/>
<sequence length="152" mass="16539">MGTDLRLSRQLCFALYAASRATINVYRPILDSLGLTYPQYLVLLVLWERGDTTVKALGDELMLDSGTLSPLLKRMESAGLVRRVRRPEDERSVLVSLTEAGTALRERVGSVPTTLATATGLGEAEAGQLRDRLVALTEAIQSPQATGLARRV</sequence>
<dbReference type="InterPro" id="IPR036390">
    <property type="entry name" value="WH_DNA-bd_sf"/>
</dbReference>
<evidence type="ECO:0000256" key="4">
    <source>
        <dbReference type="ARBA" id="ARBA00023125"/>
    </source>
</evidence>
<evidence type="ECO:0000313" key="8">
    <source>
        <dbReference type="Proteomes" id="UP000642748"/>
    </source>
</evidence>
<keyword evidence="5" id="KW-0804">Transcription</keyword>